<dbReference type="Proteomes" id="UP000277007">
    <property type="component" value="Unassembled WGS sequence"/>
</dbReference>
<organism evidence="1 2">
    <name type="scientific">Azospirillum griseum</name>
    <dbReference type="NCBI Taxonomy" id="2496639"/>
    <lineage>
        <taxon>Bacteria</taxon>
        <taxon>Pseudomonadati</taxon>
        <taxon>Pseudomonadota</taxon>
        <taxon>Alphaproteobacteria</taxon>
        <taxon>Rhodospirillales</taxon>
        <taxon>Azospirillaceae</taxon>
        <taxon>Azospirillum</taxon>
    </lineage>
</organism>
<accession>A0A3S0K7V2</accession>
<gene>
    <name evidence="1" type="ORF">EJ903_22620</name>
</gene>
<reference evidence="1 2" key="1">
    <citation type="submission" date="2018-12" db="EMBL/GenBank/DDBJ databases">
        <authorList>
            <person name="Yang Y."/>
        </authorList>
    </citation>
    <scope>NUCLEOTIDE SEQUENCE [LARGE SCALE GENOMIC DNA]</scope>
    <source>
        <strain evidence="1 2">L-25-5w-1</strain>
    </source>
</reference>
<proteinExistence type="predicted"/>
<dbReference type="RefSeq" id="WP_126619733.1">
    <property type="nucleotide sequence ID" value="NZ_JBHUCY010000014.1"/>
</dbReference>
<dbReference type="AlphaFoldDB" id="A0A3S0K7V2"/>
<sequence length="91" mass="10800">MAYGIKPIRATARHSQYLFGAKLQILLSLYKVYIHRFEIEYERISFCIDGNGMGATPWWNQCVQPRLCHWVGKRSRLAWKDFLRRAEPGQR</sequence>
<protein>
    <submittedName>
        <fullName evidence="1">Uncharacterized protein</fullName>
    </submittedName>
</protein>
<evidence type="ECO:0000313" key="1">
    <source>
        <dbReference type="EMBL" id="RTR15683.1"/>
    </source>
</evidence>
<comment type="caution">
    <text evidence="1">The sequence shown here is derived from an EMBL/GenBank/DDBJ whole genome shotgun (WGS) entry which is preliminary data.</text>
</comment>
<name>A0A3S0K7V2_9PROT</name>
<dbReference type="EMBL" id="RXMA01000032">
    <property type="protein sequence ID" value="RTR15683.1"/>
    <property type="molecule type" value="Genomic_DNA"/>
</dbReference>
<evidence type="ECO:0000313" key="2">
    <source>
        <dbReference type="Proteomes" id="UP000277007"/>
    </source>
</evidence>
<keyword evidence="2" id="KW-1185">Reference proteome</keyword>